<proteinExistence type="predicted"/>
<feature type="non-terminal residue" evidence="12">
    <location>
        <position position="1"/>
    </location>
</feature>
<comment type="caution">
    <text evidence="12">The sequence shown here is derived from an EMBL/GenBank/DDBJ whole genome shotgun (WGS) entry which is preliminary data.</text>
</comment>
<evidence type="ECO:0000256" key="8">
    <source>
        <dbReference type="ARBA" id="ARBA00048679"/>
    </source>
</evidence>
<comment type="catalytic activity">
    <reaction evidence="7">
        <text>L-threonyl-[protein] + ATP = O-phospho-L-threonyl-[protein] + ADP + H(+)</text>
        <dbReference type="Rhea" id="RHEA:46608"/>
        <dbReference type="Rhea" id="RHEA-COMP:11060"/>
        <dbReference type="Rhea" id="RHEA-COMP:11605"/>
        <dbReference type="ChEBI" id="CHEBI:15378"/>
        <dbReference type="ChEBI" id="CHEBI:30013"/>
        <dbReference type="ChEBI" id="CHEBI:30616"/>
        <dbReference type="ChEBI" id="CHEBI:61977"/>
        <dbReference type="ChEBI" id="CHEBI:456216"/>
        <dbReference type="EC" id="2.7.11.1"/>
    </reaction>
</comment>
<evidence type="ECO:0000256" key="10">
    <source>
        <dbReference type="SAM" id="SignalP"/>
    </source>
</evidence>
<evidence type="ECO:0000256" key="4">
    <source>
        <dbReference type="ARBA" id="ARBA00022741"/>
    </source>
</evidence>
<dbReference type="SUPFAM" id="SSF56112">
    <property type="entry name" value="Protein kinase-like (PK-like)"/>
    <property type="match status" value="1"/>
</dbReference>
<keyword evidence="4" id="KW-0547">Nucleotide-binding</keyword>
<evidence type="ECO:0000256" key="2">
    <source>
        <dbReference type="ARBA" id="ARBA00022527"/>
    </source>
</evidence>
<organism evidence="12 13">
    <name type="scientific">Tetrabaena socialis</name>
    <dbReference type="NCBI Taxonomy" id="47790"/>
    <lineage>
        <taxon>Eukaryota</taxon>
        <taxon>Viridiplantae</taxon>
        <taxon>Chlorophyta</taxon>
        <taxon>core chlorophytes</taxon>
        <taxon>Chlorophyceae</taxon>
        <taxon>CS clade</taxon>
        <taxon>Chlamydomonadales</taxon>
        <taxon>Tetrabaenaceae</taxon>
        <taxon>Tetrabaena</taxon>
    </lineage>
</organism>
<dbReference type="PANTHER" id="PTHR44899">
    <property type="entry name" value="CAMK FAMILY PROTEIN KINASE"/>
    <property type="match status" value="1"/>
</dbReference>
<keyword evidence="6" id="KW-0067">ATP-binding</keyword>
<keyword evidence="5 12" id="KW-0418">Kinase</keyword>
<evidence type="ECO:0000256" key="7">
    <source>
        <dbReference type="ARBA" id="ARBA00047899"/>
    </source>
</evidence>
<dbReference type="PROSITE" id="PS00108">
    <property type="entry name" value="PROTEIN_KINASE_ST"/>
    <property type="match status" value="1"/>
</dbReference>
<evidence type="ECO:0000256" key="6">
    <source>
        <dbReference type="ARBA" id="ARBA00022840"/>
    </source>
</evidence>
<dbReference type="InterPro" id="IPR011009">
    <property type="entry name" value="Kinase-like_dom_sf"/>
</dbReference>
<feature type="domain" description="Protein kinase" evidence="11">
    <location>
        <begin position="1"/>
        <end position="89"/>
    </location>
</feature>
<dbReference type="InterPro" id="IPR008271">
    <property type="entry name" value="Ser/Thr_kinase_AS"/>
</dbReference>
<keyword evidence="3" id="KW-0808">Transferase</keyword>
<feature type="chain" id="PRO_5014430864" description="non-specific serine/threonine protein kinase" evidence="10">
    <location>
        <begin position="28"/>
        <end position="89"/>
    </location>
</feature>
<dbReference type="Proteomes" id="UP000236333">
    <property type="component" value="Unassembled WGS sequence"/>
</dbReference>
<dbReference type="PROSITE" id="PS50011">
    <property type="entry name" value="PROTEIN_KINASE_DOM"/>
    <property type="match status" value="1"/>
</dbReference>
<keyword evidence="13" id="KW-1185">Reference proteome</keyword>
<dbReference type="EMBL" id="PGGS01005257">
    <property type="protein sequence ID" value="PNG72303.1"/>
    <property type="molecule type" value="Genomic_DNA"/>
</dbReference>
<evidence type="ECO:0000256" key="5">
    <source>
        <dbReference type="ARBA" id="ARBA00022777"/>
    </source>
</evidence>
<accession>A0A2J7X973</accession>
<feature type="signal peptide" evidence="10">
    <location>
        <begin position="1"/>
        <end position="27"/>
    </location>
</feature>
<dbReference type="InterPro" id="IPR051131">
    <property type="entry name" value="NEK_Ser/Thr_kinase_NIMA"/>
</dbReference>
<dbReference type="GO" id="GO:0004674">
    <property type="term" value="F:protein serine/threonine kinase activity"/>
    <property type="evidence" value="ECO:0007669"/>
    <property type="project" value="UniProtKB-KW"/>
</dbReference>
<evidence type="ECO:0000313" key="12">
    <source>
        <dbReference type="EMBL" id="PNG72303.1"/>
    </source>
</evidence>
<dbReference type="EC" id="2.7.11.1" evidence="1"/>
<protein>
    <recommendedName>
        <fullName evidence="1">non-specific serine/threonine protein kinase</fullName>
        <ecNumber evidence="1">2.7.11.1</ecNumber>
    </recommendedName>
</protein>
<name>A0A2J7X973_9CHLO</name>
<dbReference type="AlphaFoldDB" id="A0A2J7X973"/>
<evidence type="ECO:0000313" key="13">
    <source>
        <dbReference type="Proteomes" id="UP000236333"/>
    </source>
</evidence>
<comment type="catalytic activity">
    <reaction evidence="8">
        <text>L-seryl-[protein] + ATP = O-phospho-L-seryl-[protein] + ADP + H(+)</text>
        <dbReference type="Rhea" id="RHEA:17989"/>
        <dbReference type="Rhea" id="RHEA-COMP:9863"/>
        <dbReference type="Rhea" id="RHEA-COMP:11604"/>
        <dbReference type="ChEBI" id="CHEBI:15378"/>
        <dbReference type="ChEBI" id="CHEBI:29999"/>
        <dbReference type="ChEBI" id="CHEBI:30616"/>
        <dbReference type="ChEBI" id="CHEBI:83421"/>
        <dbReference type="ChEBI" id="CHEBI:456216"/>
        <dbReference type="EC" id="2.7.11.1"/>
    </reaction>
</comment>
<evidence type="ECO:0000259" key="11">
    <source>
        <dbReference type="PROSITE" id="PS50011"/>
    </source>
</evidence>
<dbReference type="OrthoDB" id="774951at2759"/>
<feature type="region of interest" description="Disordered" evidence="9">
    <location>
        <begin position="63"/>
        <end position="89"/>
    </location>
</feature>
<feature type="compositionally biased region" description="Pro residues" evidence="9">
    <location>
        <begin position="79"/>
        <end position="89"/>
    </location>
</feature>
<evidence type="ECO:0000256" key="3">
    <source>
        <dbReference type="ARBA" id="ARBA00022679"/>
    </source>
</evidence>
<sequence length="89" mass="9583">KQGRTVPESQCWQWLVQLLLSLSYIHGKRILHRDVKTQNIFLSGGKCGAGQCGADRSLHVRLGGFGPPDRAPPRMLAAPLPPNTTGPAG</sequence>
<dbReference type="InterPro" id="IPR000719">
    <property type="entry name" value="Prot_kinase_dom"/>
</dbReference>
<reference evidence="12 13" key="1">
    <citation type="journal article" date="2017" name="Mol. Biol. Evol.">
        <title>The 4-celled Tetrabaena socialis nuclear genome reveals the essential components for genetic control of cell number at the origin of multicellularity in the volvocine lineage.</title>
        <authorList>
            <person name="Featherston J."/>
            <person name="Arakaki Y."/>
            <person name="Hanschen E.R."/>
            <person name="Ferris P.J."/>
            <person name="Michod R.E."/>
            <person name="Olson B.J.S.C."/>
            <person name="Nozaki H."/>
            <person name="Durand P.M."/>
        </authorList>
    </citation>
    <scope>NUCLEOTIDE SEQUENCE [LARGE SCALE GENOMIC DNA]</scope>
    <source>
        <strain evidence="12 13">NIES-571</strain>
    </source>
</reference>
<evidence type="ECO:0000256" key="1">
    <source>
        <dbReference type="ARBA" id="ARBA00012513"/>
    </source>
</evidence>
<dbReference type="Gene3D" id="1.10.510.10">
    <property type="entry name" value="Transferase(Phosphotransferase) domain 1"/>
    <property type="match status" value="1"/>
</dbReference>
<keyword evidence="10" id="KW-0732">Signal</keyword>
<feature type="non-terminal residue" evidence="12">
    <location>
        <position position="89"/>
    </location>
</feature>
<keyword evidence="2" id="KW-0723">Serine/threonine-protein kinase</keyword>
<dbReference type="GO" id="GO:0005524">
    <property type="term" value="F:ATP binding"/>
    <property type="evidence" value="ECO:0007669"/>
    <property type="project" value="UniProtKB-KW"/>
</dbReference>
<gene>
    <name evidence="12" type="ORF">TSOC_015391</name>
</gene>
<dbReference type="Pfam" id="PF00069">
    <property type="entry name" value="Pkinase"/>
    <property type="match status" value="1"/>
</dbReference>
<dbReference type="PANTHER" id="PTHR44899:SF7">
    <property type="entry name" value="NIMA-RELATED KINASE"/>
    <property type="match status" value="1"/>
</dbReference>
<evidence type="ECO:0000256" key="9">
    <source>
        <dbReference type="SAM" id="MobiDB-lite"/>
    </source>
</evidence>